<dbReference type="PANTHER" id="PTHR43076:SF7">
    <property type="entry name" value="AMINODEOXYFUTALOSINE SYNTHASE"/>
    <property type="match status" value="1"/>
</dbReference>
<protein>
    <recommendedName>
        <fullName evidence="6">Aminodeoxyfutalosine synthase</fullName>
        <shortName evidence="6">AFL synthase</shortName>
        <shortName evidence="6">Aminofutalosine synthase</shortName>
        <ecNumber evidence="6">2.5.1.120</ecNumber>
    </recommendedName>
    <alternativeName>
        <fullName evidence="6">Menaquinone biosynthetic enzyme MqnE</fullName>
    </alternativeName>
</protein>
<dbReference type="InterPro" id="IPR022432">
    <property type="entry name" value="MqnE"/>
</dbReference>
<dbReference type="SFLD" id="SFLDG01389">
    <property type="entry name" value="menaquinone_synthsis_involved"/>
    <property type="match status" value="1"/>
</dbReference>
<keyword evidence="5 6" id="KW-0411">Iron-sulfur</keyword>
<gene>
    <name evidence="6" type="primary">mqnE</name>
    <name evidence="10" type="ORF">VT99_10921</name>
</gene>
<feature type="domain" description="Radical SAM core" evidence="9">
    <location>
        <begin position="56"/>
        <end position="289"/>
    </location>
</feature>
<sequence>MDSLIQQAGLGDILAKVRNQERLSLEDGKRLFACPDILAVGYLANIVRERKNGNQAFFIYNQHINYSNICTNLCKFCAFGKEKGDELAYEMTVEEIKDKVRQRLDEPITEIHMVGGIHPDLQYSYYLEALRGIKEVRPDVHIQAFTCVEIQHLADLSGQSVGDTLEELKEAGLGSLPGGGAEVFSPRIREITCPDKLDGEGWLRVAQTAHRHGLKTNATMLYGHIETVDERLEHLDALRRAQDETGGFLTYIPLAFHPKNTAMSEYSQTTGIEDLKNIAVARLMLDNFPHIKAYWVMIGPKLAQVALSFGADDMDGTVKEEIITRMAGGESEQALGHKTLIRLIKEAGREPVERDTLYEVLERF</sequence>
<dbReference type="HAMAP" id="MF_00993">
    <property type="entry name" value="MqnE"/>
    <property type="match status" value="1"/>
</dbReference>
<dbReference type="NCBIfam" id="TIGR03700">
    <property type="entry name" value="mena_SCO4494"/>
    <property type="match status" value="1"/>
</dbReference>
<feature type="binding site" evidence="8">
    <location>
        <position position="76"/>
    </location>
    <ligand>
        <name>S-adenosyl-L-methionine</name>
        <dbReference type="ChEBI" id="CHEBI:59789"/>
    </ligand>
</feature>
<feature type="binding site" evidence="8">
    <location>
        <position position="182"/>
    </location>
    <ligand>
        <name>S-adenosyl-L-methionine</name>
        <dbReference type="ChEBI" id="CHEBI:59789"/>
    </ligand>
</feature>
<dbReference type="SFLD" id="SFLDG01064">
    <property type="entry name" value="F420__menaquinone_cofactor_bio"/>
    <property type="match status" value="1"/>
</dbReference>
<dbReference type="InterPro" id="IPR058240">
    <property type="entry name" value="rSAM_sf"/>
</dbReference>
<evidence type="ECO:0000259" key="9">
    <source>
        <dbReference type="PROSITE" id="PS51918"/>
    </source>
</evidence>
<dbReference type="Pfam" id="PF19288">
    <property type="entry name" value="CofH_C"/>
    <property type="match status" value="1"/>
</dbReference>
<dbReference type="EC" id="2.5.1.120" evidence="6"/>
<reference evidence="10 11" key="1">
    <citation type="submission" date="2017-01" db="EMBL/GenBank/DDBJ databases">
        <title>The cable genome- insights into the physiology and evolution of filamentous bacteria capable of sulfide oxidation via long distance electron transfer.</title>
        <authorList>
            <person name="Schreiber L."/>
            <person name="Bjerg J.T."/>
            <person name="Boggild A."/>
            <person name="Van De Vossenberg J."/>
            <person name="Meysman F."/>
            <person name="Nielsen L.P."/>
            <person name="Schramm A."/>
            <person name="Kjeldsen K.U."/>
        </authorList>
    </citation>
    <scope>NUCLEOTIDE SEQUENCE [LARGE SCALE GENOMIC DNA]</scope>
    <source>
        <strain evidence="10">A2</strain>
    </source>
</reference>
<dbReference type="GO" id="GO:0005506">
    <property type="term" value="F:iron ion binding"/>
    <property type="evidence" value="ECO:0007669"/>
    <property type="project" value="UniProtKB-UniRule"/>
</dbReference>
<evidence type="ECO:0000256" key="7">
    <source>
        <dbReference type="PIRSR" id="PIRSR004762-1"/>
    </source>
</evidence>
<comment type="caution">
    <text evidence="10">The sequence shown here is derived from an EMBL/GenBank/DDBJ whole genome shotgun (WGS) entry which is preliminary data.</text>
</comment>
<keyword evidence="3 6" id="KW-0479">Metal-binding</keyword>
<evidence type="ECO:0000256" key="4">
    <source>
        <dbReference type="ARBA" id="ARBA00023004"/>
    </source>
</evidence>
<dbReference type="PROSITE" id="PS51918">
    <property type="entry name" value="RADICAL_SAM"/>
    <property type="match status" value="1"/>
</dbReference>
<name>A0A444J5V7_9BACT</name>
<comment type="catalytic activity">
    <reaction evidence="6">
        <text>3-[(1-carboxyvinyl)-oxy]benzoate + S-adenosyl-L-methionine + H2O = 6-amino-6-deoxyfutalosine + hydrogencarbonate + L-methionine + H(+)</text>
        <dbReference type="Rhea" id="RHEA:33075"/>
        <dbReference type="ChEBI" id="CHEBI:15377"/>
        <dbReference type="ChEBI" id="CHEBI:15378"/>
        <dbReference type="ChEBI" id="CHEBI:17544"/>
        <dbReference type="ChEBI" id="CHEBI:57844"/>
        <dbReference type="ChEBI" id="CHEBI:59789"/>
        <dbReference type="ChEBI" id="CHEBI:64286"/>
        <dbReference type="ChEBI" id="CHEBI:76981"/>
        <dbReference type="EC" id="2.5.1.120"/>
    </reaction>
</comment>
<organism evidence="10 11">
    <name type="scientific">Candidatus Electrothrix marina</name>
    <dbReference type="NCBI Taxonomy" id="1859130"/>
    <lineage>
        <taxon>Bacteria</taxon>
        <taxon>Pseudomonadati</taxon>
        <taxon>Thermodesulfobacteriota</taxon>
        <taxon>Desulfobulbia</taxon>
        <taxon>Desulfobulbales</taxon>
        <taxon>Desulfobulbaceae</taxon>
        <taxon>Candidatus Electrothrix</taxon>
    </lineage>
</organism>
<accession>A0A444J5V7</accession>
<dbReference type="SFLD" id="SFLDF00342">
    <property type="entry name" value="cyclic_dehypoxanthine_futalosi"/>
    <property type="match status" value="1"/>
</dbReference>
<dbReference type="NCBIfam" id="TIGR00423">
    <property type="entry name" value="CofH family radical SAM protein"/>
    <property type="match status" value="1"/>
</dbReference>
<dbReference type="SMART" id="SM00729">
    <property type="entry name" value="Elp3"/>
    <property type="match status" value="1"/>
</dbReference>
<dbReference type="Gene3D" id="3.20.20.70">
    <property type="entry name" value="Aldolase class I"/>
    <property type="match status" value="1"/>
</dbReference>
<evidence type="ECO:0000256" key="1">
    <source>
        <dbReference type="ARBA" id="ARBA00022485"/>
    </source>
</evidence>
<dbReference type="InterPro" id="IPR013785">
    <property type="entry name" value="Aldolase_TIM"/>
</dbReference>
<comment type="function">
    <text evidence="6">Radical SAM enzyme that catalyzes the addition of the adenosyl radical to the double bond of 3-[(1-carboxyvinyl)oxy]benzoate, leading to aminodeoxyfutalosine (AFL), a key intermediate in the formation of menaquinone (MK, vitamin K2) from chorismate.</text>
</comment>
<dbReference type="InterPro" id="IPR007197">
    <property type="entry name" value="rSAM"/>
</dbReference>
<dbReference type="SUPFAM" id="SSF102114">
    <property type="entry name" value="Radical SAM enzymes"/>
    <property type="match status" value="1"/>
</dbReference>
<keyword evidence="6" id="KW-0474">Menaquinone biosynthesis</keyword>
<dbReference type="SFLD" id="SFLDS00029">
    <property type="entry name" value="Radical_SAM"/>
    <property type="match status" value="1"/>
</dbReference>
<evidence type="ECO:0000313" key="11">
    <source>
        <dbReference type="Proteomes" id="UP000286862"/>
    </source>
</evidence>
<evidence type="ECO:0000256" key="3">
    <source>
        <dbReference type="ARBA" id="ARBA00022723"/>
    </source>
</evidence>
<dbReference type="GO" id="GO:0051539">
    <property type="term" value="F:4 iron, 4 sulfur cluster binding"/>
    <property type="evidence" value="ECO:0007669"/>
    <property type="project" value="UniProtKB-KW"/>
</dbReference>
<dbReference type="InterPro" id="IPR020050">
    <property type="entry name" value="FO_synthase_su2"/>
</dbReference>
<dbReference type="InterPro" id="IPR006638">
    <property type="entry name" value="Elp3/MiaA/NifB-like_rSAM"/>
</dbReference>
<dbReference type="CDD" id="cd01335">
    <property type="entry name" value="Radical_SAM"/>
    <property type="match status" value="1"/>
</dbReference>
<keyword evidence="6 10" id="KW-0808">Transferase</keyword>
<dbReference type="InterPro" id="IPR045567">
    <property type="entry name" value="CofH/MnqC-like_C"/>
</dbReference>
<evidence type="ECO:0000256" key="6">
    <source>
        <dbReference type="HAMAP-Rule" id="MF_00993"/>
    </source>
</evidence>
<dbReference type="EMBL" id="MTKQ01000092">
    <property type="protein sequence ID" value="RWX48459.1"/>
    <property type="molecule type" value="Genomic_DNA"/>
</dbReference>
<dbReference type="GO" id="GO:0044689">
    <property type="term" value="F:7,8-didemethyl-8-hydroxy-5-deazariboflavin synthase activity"/>
    <property type="evidence" value="ECO:0007669"/>
    <property type="project" value="TreeGrafter"/>
</dbReference>
<dbReference type="Proteomes" id="UP000286862">
    <property type="component" value="Unassembled WGS sequence"/>
</dbReference>
<dbReference type="SFLD" id="SFLDF00343">
    <property type="entry name" value="aminofutalosine_synthase_(mqnE"/>
    <property type="match status" value="1"/>
</dbReference>
<feature type="binding site" evidence="6 7">
    <location>
        <position position="77"/>
    </location>
    <ligand>
        <name>[4Fe-4S] cluster</name>
        <dbReference type="ChEBI" id="CHEBI:49883"/>
        <note>4Fe-4S-S-AdoMet</note>
    </ligand>
</feature>
<comment type="cofactor">
    <cofactor evidence="6 7">
        <name>[4Fe-4S] cluster</name>
        <dbReference type="ChEBI" id="CHEBI:49883"/>
    </cofactor>
    <text evidence="6 7">Binds 1 [4Fe-4S] cluster. The cluster is coordinated with 3 cysteines and an exchangeable S-adenosyl-L-methionine.</text>
</comment>
<dbReference type="AlphaFoldDB" id="A0A444J5V7"/>
<dbReference type="GO" id="GO:0009234">
    <property type="term" value="P:menaquinone biosynthetic process"/>
    <property type="evidence" value="ECO:0007669"/>
    <property type="project" value="UniProtKB-UniRule"/>
</dbReference>
<dbReference type="InterPro" id="IPR034405">
    <property type="entry name" value="F420"/>
</dbReference>
<evidence type="ECO:0000256" key="2">
    <source>
        <dbReference type="ARBA" id="ARBA00022691"/>
    </source>
</evidence>
<evidence type="ECO:0000256" key="8">
    <source>
        <dbReference type="PIRSR" id="PIRSR004762-2"/>
    </source>
</evidence>
<proteinExistence type="inferred from homology"/>
<keyword evidence="4 6" id="KW-0408">Iron</keyword>
<keyword evidence="1 6" id="KW-0004">4Fe-4S</keyword>
<dbReference type="PANTHER" id="PTHR43076">
    <property type="entry name" value="FO SYNTHASE (COFH)"/>
    <property type="match status" value="1"/>
</dbReference>
<comment type="similarity">
    <text evidence="6">Belongs to the radical SAM superfamily. MqnE family.</text>
</comment>
<dbReference type="UniPathway" id="UPA00079"/>
<evidence type="ECO:0000256" key="5">
    <source>
        <dbReference type="ARBA" id="ARBA00023014"/>
    </source>
</evidence>
<evidence type="ECO:0000313" key="10">
    <source>
        <dbReference type="EMBL" id="RWX48459.1"/>
    </source>
</evidence>
<dbReference type="PIRSF" id="PIRSF004762">
    <property type="entry name" value="CHP00423"/>
    <property type="match status" value="1"/>
</dbReference>
<feature type="binding site" evidence="6 7">
    <location>
        <position position="74"/>
    </location>
    <ligand>
        <name>[4Fe-4S] cluster</name>
        <dbReference type="ChEBI" id="CHEBI:49883"/>
        <note>4Fe-4S-S-AdoMet</note>
    </ligand>
</feature>
<feature type="binding site" evidence="6 7">
    <location>
        <position position="70"/>
    </location>
    <ligand>
        <name>[4Fe-4S] cluster</name>
        <dbReference type="ChEBI" id="CHEBI:49883"/>
        <note>4Fe-4S-S-AdoMet</note>
    </ligand>
</feature>
<dbReference type="GO" id="GO:0102573">
    <property type="term" value="F:aminodeoxyfutalosine synthase activity"/>
    <property type="evidence" value="ECO:0007669"/>
    <property type="project" value="UniProtKB-EC"/>
</dbReference>
<keyword evidence="2 6" id="KW-0949">S-adenosyl-L-methionine</keyword>
<dbReference type="Pfam" id="PF04055">
    <property type="entry name" value="Radical_SAM"/>
    <property type="match status" value="1"/>
</dbReference>
<comment type="pathway">
    <text evidence="6">Quinol/quinone metabolism; menaquinone biosynthesis.</text>
</comment>